<keyword evidence="1" id="KW-0812">Transmembrane</keyword>
<evidence type="ECO:0000256" key="1">
    <source>
        <dbReference type="SAM" id="Phobius"/>
    </source>
</evidence>
<accession>A0A0A9E980</accession>
<organism evidence="2">
    <name type="scientific">Arundo donax</name>
    <name type="common">Giant reed</name>
    <name type="synonym">Donax arundinaceus</name>
    <dbReference type="NCBI Taxonomy" id="35708"/>
    <lineage>
        <taxon>Eukaryota</taxon>
        <taxon>Viridiplantae</taxon>
        <taxon>Streptophyta</taxon>
        <taxon>Embryophyta</taxon>
        <taxon>Tracheophyta</taxon>
        <taxon>Spermatophyta</taxon>
        <taxon>Magnoliopsida</taxon>
        <taxon>Liliopsida</taxon>
        <taxon>Poales</taxon>
        <taxon>Poaceae</taxon>
        <taxon>PACMAD clade</taxon>
        <taxon>Arundinoideae</taxon>
        <taxon>Arundineae</taxon>
        <taxon>Arundo</taxon>
    </lineage>
</organism>
<evidence type="ECO:0000313" key="2">
    <source>
        <dbReference type="EMBL" id="JAD92542.1"/>
    </source>
</evidence>
<dbReference type="AlphaFoldDB" id="A0A0A9E980"/>
<dbReference type="EMBL" id="GBRH01205353">
    <property type="protein sequence ID" value="JAD92542.1"/>
    <property type="molecule type" value="Transcribed_RNA"/>
</dbReference>
<sequence length="41" mass="4371">MSFSLSFINSGSGETPAMLLDFSIYFIISGSGVAFLLSSYL</sequence>
<keyword evidence="1" id="KW-1133">Transmembrane helix</keyword>
<proteinExistence type="predicted"/>
<reference evidence="2" key="1">
    <citation type="submission" date="2014-09" db="EMBL/GenBank/DDBJ databases">
        <authorList>
            <person name="Magalhaes I.L.F."/>
            <person name="Oliveira U."/>
            <person name="Santos F.R."/>
            <person name="Vidigal T.H.D.A."/>
            <person name="Brescovit A.D."/>
            <person name="Santos A.J."/>
        </authorList>
    </citation>
    <scope>NUCLEOTIDE SEQUENCE</scope>
    <source>
        <tissue evidence="2">Shoot tissue taken approximately 20 cm above the soil surface</tissue>
    </source>
</reference>
<keyword evidence="1" id="KW-0472">Membrane</keyword>
<name>A0A0A9E980_ARUDO</name>
<feature type="transmembrane region" description="Helical" evidence="1">
    <location>
        <begin position="22"/>
        <end position="40"/>
    </location>
</feature>
<reference evidence="2" key="2">
    <citation type="journal article" date="2015" name="Data Brief">
        <title>Shoot transcriptome of the giant reed, Arundo donax.</title>
        <authorList>
            <person name="Barrero R.A."/>
            <person name="Guerrero F.D."/>
            <person name="Moolhuijzen P."/>
            <person name="Goolsby J.A."/>
            <person name="Tidwell J."/>
            <person name="Bellgard S.E."/>
            <person name="Bellgard M.I."/>
        </authorList>
    </citation>
    <scope>NUCLEOTIDE SEQUENCE</scope>
    <source>
        <tissue evidence="2">Shoot tissue taken approximately 20 cm above the soil surface</tissue>
    </source>
</reference>
<protein>
    <submittedName>
        <fullName evidence="2">Uncharacterized protein</fullName>
    </submittedName>
</protein>